<feature type="region of interest" description="Disordered" evidence="1">
    <location>
        <begin position="479"/>
        <end position="511"/>
    </location>
</feature>
<evidence type="ECO:0000313" key="5">
    <source>
        <dbReference type="Proteomes" id="UP000182276"/>
    </source>
</evidence>
<name>A0A8D3Y544_9GAMM</name>
<reference evidence="3 5" key="2">
    <citation type="submission" date="2016-10" db="EMBL/GenBank/DDBJ databases">
        <authorList>
            <person name="Varghese N."/>
            <person name="Submissions S."/>
        </authorList>
    </citation>
    <scope>NUCLEOTIDE SEQUENCE [LARGE SCALE GENOMIC DNA]</scope>
    <source>
        <strain evidence="3 5">DSM 6083</strain>
    </source>
</reference>
<feature type="compositionally biased region" description="Basic and acidic residues" evidence="1">
    <location>
        <begin position="501"/>
        <end position="511"/>
    </location>
</feature>
<dbReference type="GeneID" id="77262057"/>
<dbReference type="Proteomes" id="UP000182276">
    <property type="component" value="Unassembled WGS sequence"/>
</dbReference>
<reference evidence="4" key="1">
    <citation type="submission" date="2014-03" db="EMBL/GenBank/DDBJ databases">
        <title>Complete genome of Pseudomonas balearica DSM 6083T, a sewage water isolate from an enrichment with 2-methylnaphthalene.</title>
        <authorList>
            <person name="Salva-Serra F."/>
            <person name="Jaen-Luchoro D."/>
            <person name="Busquets A."/>
            <person name="Pena A."/>
            <person name="Gomila M."/>
            <person name="Bosch R."/>
            <person name="Nogales B."/>
            <person name="Garcia-Valdes E."/>
            <person name="Lalucat J."/>
            <person name="Bennasar A."/>
        </authorList>
    </citation>
    <scope>NUCLEOTIDE SEQUENCE [LARGE SCALE GENOMIC DNA]</scope>
    <source>
        <strain evidence="4">DSM 6083</strain>
    </source>
</reference>
<dbReference type="RefSeq" id="WP_052264603.1">
    <property type="nucleotide sequence ID" value="NZ_CP007511.1"/>
</dbReference>
<organism evidence="2 4">
    <name type="scientific">Stutzerimonas balearica DSM 6083</name>
    <dbReference type="NCBI Taxonomy" id="1123016"/>
    <lineage>
        <taxon>Bacteria</taxon>
        <taxon>Pseudomonadati</taxon>
        <taxon>Pseudomonadota</taxon>
        <taxon>Gammaproteobacteria</taxon>
        <taxon>Pseudomonadales</taxon>
        <taxon>Pseudomonadaceae</taxon>
        <taxon>Stutzerimonas</taxon>
    </lineage>
</organism>
<evidence type="ECO:0000313" key="2">
    <source>
        <dbReference type="EMBL" id="AJE17112.1"/>
    </source>
</evidence>
<proteinExistence type="predicted"/>
<keyword evidence="5" id="KW-1185">Reference proteome</keyword>
<protein>
    <submittedName>
        <fullName evidence="3">Cellulose biosynthesis protein BcsE</fullName>
    </submittedName>
    <submittedName>
        <fullName evidence="2">Peptidase</fullName>
    </submittedName>
</protein>
<accession>A0A8D3Y544</accession>
<dbReference type="EMBL" id="CP007511">
    <property type="protein sequence ID" value="AJE17112.1"/>
    <property type="molecule type" value="Genomic_DNA"/>
</dbReference>
<dbReference type="InterPro" id="IPR017745">
    <property type="entry name" value="BcsE"/>
</dbReference>
<reference evidence="2 4" key="3">
    <citation type="journal article" name="Genome Announc.">
        <title>Complete Genome Sequence of Pseudomonas balearica DSM 6083T.</title>
        <authorList>
            <person name="Bennasar-Figueras A."/>
            <person name="Salva-Serra F."/>
            <person name="Jaen-Luchoro D."/>
            <person name="Segui C."/>
            <person name="Aliaga F."/>
            <person name="Busquets A."/>
            <person name="Gomila M."/>
            <person name="Moore E.R."/>
            <person name="Lalucat J."/>
        </authorList>
    </citation>
    <scope>NUCLEOTIDE SEQUENCE [LARGE SCALE GENOMIC DNA]</scope>
    <source>
        <strain evidence="4">DSM 6083</strain>
        <strain evidence="2">DSM6083</strain>
    </source>
</reference>
<dbReference type="Pfam" id="PF10995">
    <property type="entry name" value="CBP_BcsE"/>
    <property type="match status" value="1"/>
</dbReference>
<evidence type="ECO:0000313" key="4">
    <source>
        <dbReference type="Proteomes" id="UP000031271"/>
    </source>
</evidence>
<dbReference type="AlphaFoldDB" id="A0A8D3Y544"/>
<dbReference type="KEGG" id="pbm:CL52_19430"/>
<evidence type="ECO:0000313" key="3">
    <source>
        <dbReference type="EMBL" id="SDM57304.1"/>
    </source>
</evidence>
<sequence length="511" mass="55928">MIDRVFEPPLASLGTGDLVLGGMTLATGNIHWLQVAQADDATRLLRQTLIGLSLARATLVSTRERQDAVLNGLQPDQGPHRLDLLTVSPPHMAALLRVLPSELDRAIHGTTQLVILALSGDAFAQPPSSNWIAKVHAWLVRRSTALLIVSEGHSTAIASQLQQRISGLSGYAAIAREAGTPRLLVYYWHSRPAAGPREILLSEEAEGFRTRQLLPSSSAQAEAAPDRHEVHAERAALSGLRAEPFGWRVYADRAELLPRVATAQQASVLLGISRSDEVDELAVQLDRLRRSCGDKLKLIVREASPCLRYRDDQLLMAAGASLVMPFGTPLSRMLTLIEGIQGHTWQRQSPNDIADSLGRSKPLPLRGRLTPRAFAEAVRHMWAAKRHGELDHSLLHIRLLPGLSPDSLLGESRFRRQGDILCQTEDGLYLFLFACRSETVEAALDNIFPVSWQELFVSFERLNDLSDLDGTVFLADEAPSTGVADRPSADTPGATLAPRSVRLELSTEARP</sequence>
<dbReference type="Proteomes" id="UP000031271">
    <property type="component" value="Chromosome"/>
</dbReference>
<evidence type="ECO:0000256" key="1">
    <source>
        <dbReference type="SAM" id="MobiDB-lite"/>
    </source>
</evidence>
<dbReference type="GO" id="GO:0035438">
    <property type="term" value="F:cyclic-di-GMP binding"/>
    <property type="evidence" value="ECO:0007669"/>
    <property type="project" value="InterPro"/>
</dbReference>
<dbReference type="EMBL" id="FNHO01000006">
    <property type="protein sequence ID" value="SDM57304.1"/>
    <property type="molecule type" value="Genomic_DNA"/>
</dbReference>
<gene>
    <name evidence="2" type="ORF">CL52_19430</name>
    <name evidence="3" type="ORF">SAMN05660875_10631</name>
</gene>